<sequence>MHLFGLNGFKGTRTRELAQLAGVNQAAIPYHFGGKAGLYLAVAAYVVKRGRDQMKDEIEMIELKVKSGGLLKADAEHLLMNFFFGFMDNVILSEDLSDRSRFILREYSTPGAGFEIIYEGLIGKMHKLLCQLVGIIEGNPPESERVILKTHVLFGTVIGNALTRNLLFRRLDWDDFTPERIGRMKQTIAEIVCHGLRLDDPQKYLETS</sequence>
<dbReference type="SUPFAM" id="SSF48498">
    <property type="entry name" value="Tetracyclin repressor-like, C-terminal domain"/>
    <property type="match status" value="1"/>
</dbReference>
<dbReference type="PROSITE" id="PS50977">
    <property type="entry name" value="HTH_TETR_2"/>
    <property type="match status" value="1"/>
</dbReference>
<organism evidence="4 5">
    <name type="scientific">Pseudodesulfovibrio nedwellii</name>
    <dbReference type="NCBI Taxonomy" id="2973072"/>
    <lineage>
        <taxon>Bacteria</taxon>
        <taxon>Pseudomonadati</taxon>
        <taxon>Thermodesulfobacteriota</taxon>
        <taxon>Desulfovibrionia</taxon>
        <taxon>Desulfovibrionales</taxon>
        <taxon>Desulfovibrionaceae</taxon>
    </lineage>
</organism>
<dbReference type="Pfam" id="PF09209">
    <property type="entry name" value="CecR_C"/>
    <property type="match status" value="1"/>
</dbReference>
<dbReference type="Proteomes" id="UP001317742">
    <property type="component" value="Chromosome"/>
</dbReference>
<keyword evidence="1 2" id="KW-0238">DNA-binding</keyword>
<dbReference type="Gene3D" id="1.10.10.60">
    <property type="entry name" value="Homeodomain-like"/>
    <property type="match status" value="1"/>
</dbReference>
<keyword evidence="5" id="KW-1185">Reference proteome</keyword>
<feature type="DNA-binding region" description="H-T-H motif" evidence="2">
    <location>
        <begin position="13"/>
        <end position="32"/>
    </location>
</feature>
<dbReference type="SUPFAM" id="SSF46689">
    <property type="entry name" value="Homeodomain-like"/>
    <property type="match status" value="1"/>
</dbReference>
<dbReference type="InterPro" id="IPR009057">
    <property type="entry name" value="Homeodomain-like_sf"/>
</dbReference>
<evidence type="ECO:0000313" key="5">
    <source>
        <dbReference type="Proteomes" id="UP001317742"/>
    </source>
</evidence>
<reference evidence="4 5" key="1">
    <citation type="submission" date="2022-08" db="EMBL/GenBank/DDBJ databases">
        <title>Genome Sequence of the sulphate-reducing bacterium, Pseudodesulfovibrio sp. SYK.</title>
        <authorList>
            <person name="Kondo R."/>
            <person name="Kataoka T."/>
        </authorList>
    </citation>
    <scope>NUCLEOTIDE SEQUENCE [LARGE SCALE GENOMIC DNA]</scope>
    <source>
        <strain evidence="4 5">SYK</strain>
    </source>
</reference>
<feature type="domain" description="HTH tetR-type" evidence="3">
    <location>
        <begin position="1"/>
        <end position="50"/>
    </location>
</feature>
<gene>
    <name evidence="4" type="ORF">SYK_03280</name>
</gene>
<name>A0ABM8AX06_9BACT</name>
<dbReference type="Gene3D" id="1.10.357.10">
    <property type="entry name" value="Tetracycline Repressor, domain 2"/>
    <property type="match status" value="1"/>
</dbReference>
<evidence type="ECO:0000313" key="4">
    <source>
        <dbReference type="EMBL" id="BDQ35968.1"/>
    </source>
</evidence>
<proteinExistence type="predicted"/>
<evidence type="ECO:0000256" key="1">
    <source>
        <dbReference type="ARBA" id="ARBA00023125"/>
    </source>
</evidence>
<accession>A0ABM8AX06</accession>
<dbReference type="InterPro" id="IPR036271">
    <property type="entry name" value="Tet_transcr_reg_TetR-rel_C_sf"/>
</dbReference>
<dbReference type="EMBL" id="AP026709">
    <property type="protein sequence ID" value="BDQ35968.1"/>
    <property type="molecule type" value="Genomic_DNA"/>
</dbReference>
<evidence type="ECO:0000256" key="2">
    <source>
        <dbReference type="PROSITE-ProRule" id="PRU00335"/>
    </source>
</evidence>
<dbReference type="Pfam" id="PF00440">
    <property type="entry name" value="TetR_N"/>
    <property type="match status" value="1"/>
</dbReference>
<dbReference type="InterPro" id="IPR001647">
    <property type="entry name" value="HTH_TetR"/>
</dbReference>
<evidence type="ECO:0000259" key="3">
    <source>
        <dbReference type="PROSITE" id="PS50977"/>
    </source>
</evidence>
<dbReference type="InterPro" id="IPR015292">
    <property type="entry name" value="Tscrpt_reg_YbiH_C"/>
</dbReference>
<protein>
    <submittedName>
        <fullName evidence="4">Transcriptional regulator, TetR</fullName>
    </submittedName>
</protein>